<dbReference type="PROSITE" id="PS50885">
    <property type="entry name" value="HAMP"/>
    <property type="match status" value="1"/>
</dbReference>
<keyword evidence="4 8" id="KW-0808">Transferase</keyword>
<dbReference type="Pfam" id="PF00672">
    <property type="entry name" value="HAMP"/>
    <property type="match status" value="1"/>
</dbReference>
<evidence type="ECO:0000256" key="6">
    <source>
        <dbReference type="SAM" id="Phobius"/>
    </source>
</evidence>
<dbReference type="InterPro" id="IPR050640">
    <property type="entry name" value="Bact_2-comp_sensor_kinase"/>
</dbReference>
<feature type="transmembrane region" description="Helical" evidence="6">
    <location>
        <begin position="20"/>
        <end position="41"/>
    </location>
</feature>
<dbReference type="SUPFAM" id="SSF55874">
    <property type="entry name" value="ATPase domain of HSP90 chaperone/DNA topoisomerase II/histidine kinase"/>
    <property type="match status" value="1"/>
</dbReference>
<comment type="caution">
    <text evidence="8">The sequence shown here is derived from an EMBL/GenBank/DDBJ whole genome shotgun (WGS) entry which is preliminary data.</text>
</comment>
<feature type="transmembrane region" description="Helical" evidence="6">
    <location>
        <begin position="303"/>
        <end position="323"/>
    </location>
</feature>
<keyword evidence="6" id="KW-0812">Transmembrane</keyword>
<gene>
    <name evidence="8" type="ORF">J2T15_003577</name>
</gene>
<keyword evidence="9" id="KW-1185">Reference proteome</keyword>
<evidence type="ECO:0000256" key="5">
    <source>
        <dbReference type="ARBA" id="ARBA00023136"/>
    </source>
</evidence>
<keyword evidence="6" id="KW-1133">Transmembrane helix</keyword>
<keyword evidence="2" id="KW-1003">Cell membrane</keyword>
<sequence>MKRDAVIGFLKKKIGSRFSLFAKMNGLIIVLFIPITVLFTYSNGVASGVIDKELQASNIKQLSFLASQIDSRISQTMDFVLTFSRDPNVRKFNGLNIWDDEYDRMQTKYVIQEKMMLQSGVMNIWPVKFTVYSQLHKEAISNAGTMVEYNERYLKRNVTGIWNYGDGNAVPEGGTKAFHWFYTDSLGRQGALKGSNLVVQASFEHENIQNMLDTYKAGGQGDPLFYRKGDAPILNRSADEGLTNELVRYLDMGSLKDTWQEVALLDDERYLVSAVKSLNLDWYLVDLVPLEQITGPISTSRNLFYLAMAMLFVVGISSSVLLYRNVQRPIRKLVRGLQSVQRGDFSIQLDSNVNNEFSFLFYRFNDMSSQIQDLIENVLKEKLRSREATLKQLQAQINPHFLYNCIGYMINMAQMKDDEAVVSMGHNLSAYYRYMTRLEKPTALLGEEIGLIVNYLDIQKLRNGRIHYGIAIPEEMLKQQVPRLLLQPIVENAVIHGVGKSYASGEIRIAGEMENGLCKLYVDDDGPGMDAAQLETLNRKMKGPLEEDMGYGFWNTNQRIIHLFGDKSSLSFTHSELGGLRAAMVWEPVHGALESKQSNDLKGESPHANDHR</sequence>
<dbReference type="Proteomes" id="UP001229346">
    <property type="component" value="Unassembled WGS sequence"/>
</dbReference>
<dbReference type="SMART" id="SM00304">
    <property type="entry name" value="HAMP"/>
    <property type="match status" value="1"/>
</dbReference>
<dbReference type="Pfam" id="PF06580">
    <property type="entry name" value="His_kinase"/>
    <property type="match status" value="1"/>
</dbReference>
<proteinExistence type="predicted"/>
<dbReference type="EMBL" id="JAUSSU010000007">
    <property type="protein sequence ID" value="MDQ0114122.1"/>
    <property type="molecule type" value="Genomic_DNA"/>
</dbReference>
<dbReference type="InterPro" id="IPR003660">
    <property type="entry name" value="HAMP_dom"/>
</dbReference>
<comment type="subcellular location">
    <subcellularLocation>
        <location evidence="1">Cell membrane</location>
        <topology evidence="1">Multi-pass membrane protein</topology>
    </subcellularLocation>
</comment>
<evidence type="ECO:0000313" key="8">
    <source>
        <dbReference type="EMBL" id="MDQ0114122.1"/>
    </source>
</evidence>
<dbReference type="Gene3D" id="6.10.340.10">
    <property type="match status" value="1"/>
</dbReference>
<evidence type="ECO:0000256" key="2">
    <source>
        <dbReference type="ARBA" id="ARBA00022475"/>
    </source>
</evidence>
<organism evidence="8 9">
    <name type="scientific">Paenibacillus harenae</name>
    <dbReference type="NCBI Taxonomy" id="306543"/>
    <lineage>
        <taxon>Bacteria</taxon>
        <taxon>Bacillati</taxon>
        <taxon>Bacillota</taxon>
        <taxon>Bacilli</taxon>
        <taxon>Bacillales</taxon>
        <taxon>Paenibacillaceae</taxon>
        <taxon>Paenibacillus</taxon>
    </lineage>
</organism>
<accession>A0ABT9U3A3</accession>
<dbReference type="Gene3D" id="3.30.565.10">
    <property type="entry name" value="Histidine kinase-like ATPase, C-terminal domain"/>
    <property type="match status" value="1"/>
</dbReference>
<keyword evidence="8" id="KW-0418">Kinase</keyword>
<dbReference type="CDD" id="cd06225">
    <property type="entry name" value="HAMP"/>
    <property type="match status" value="1"/>
</dbReference>
<evidence type="ECO:0000313" key="9">
    <source>
        <dbReference type="Proteomes" id="UP001229346"/>
    </source>
</evidence>
<dbReference type="PANTHER" id="PTHR34220">
    <property type="entry name" value="SENSOR HISTIDINE KINASE YPDA"/>
    <property type="match status" value="1"/>
</dbReference>
<dbReference type="SUPFAM" id="SSF158472">
    <property type="entry name" value="HAMP domain-like"/>
    <property type="match status" value="1"/>
</dbReference>
<keyword evidence="5 6" id="KW-0472">Membrane</keyword>
<keyword evidence="3" id="KW-0597">Phosphoprotein</keyword>
<feature type="domain" description="HAMP" evidence="7">
    <location>
        <begin position="324"/>
        <end position="376"/>
    </location>
</feature>
<reference evidence="8 9" key="1">
    <citation type="submission" date="2023-07" db="EMBL/GenBank/DDBJ databases">
        <title>Sorghum-associated microbial communities from plants grown in Nebraska, USA.</title>
        <authorList>
            <person name="Schachtman D."/>
        </authorList>
    </citation>
    <scope>NUCLEOTIDE SEQUENCE [LARGE SCALE GENOMIC DNA]</scope>
    <source>
        <strain evidence="8 9">CC482</strain>
    </source>
</reference>
<evidence type="ECO:0000256" key="3">
    <source>
        <dbReference type="ARBA" id="ARBA00022553"/>
    </source>
</evidence>
<dbReference type="InterPro" id="IPR036890">
    <property type="entry name" value="HATPase_C_sf"/>
</dbReference>
<dbReference type="RefSeq" id="WP_307205440.1">
    <property type="nucleotide sequence ID" value="NZ_JAUSSU010000007.1"/>
</dbReference>
<dbReference type="InterPro" id="IPR010559">
    <property type="entry name" value="Sig_transdc_His_kin_internal"/>
</dbReference>
<dbReference type="PANTHER" id="PTHR34220:SF7">
    <property type="entry name" value="SENSOR HISTIDINE KINASE YPDA"/>
    <property type="match status" value="1"/>
</dbReference>
<evidence type="ECO:0000256" key="1">
    <source>
        <dbReference type="ARBA" id="ARBA00004651"/>
    </source>
</evidence>
<name>A0ABT9U3A3_PAEHA</name>
<dbReference type="EC" id="2.7.13.3" evidence="8"/>
<dbReference type="GO" id="GO:0004673">
    <property type="term" value="F:protein histidine kinase activity"/>
    <property type="evidence" value="ECO:0007669"/>
    <property type="project" value="UniProtKB-EC"/>
</dbReference>
<protein>
    <submittedName>
        <fullName evidence="8">Two-component system sensor histidine kinase YesM</fullName>
        <ecNumber evidence="8">2.7.13.3</ecNumber>
    </submittedName>
</protein>
<evidence type="ECO:0000259" key="7">
    <source>
        <dbReference type="PROSITE" id="PS50885"/>
    </source>
</evidence>
<evidence type="ECO:0000256" key="4">
    <source>
        <dbReference type="ARBA" id="ARBA00022679"/>
    </source>
</evidence>